<evidence type="ECO:0000256" key="1">
    <source>
        <dbReference type="SAM" id="SignalP"/>
    </source>
</evidence>
<accession>A0ABU5F7Z6</accession>
<evidence type="ECO:0000313" key="2">
    <source>
        <dbReference type="EMBL" id="MDY3561986.1"/>
    </source>
</evidence>
<dbReference type="EMBL" id="JAXBLV010000204">
    <property type="protein sequence ID" value="MDY3561986.1"/>
    <property type="molecule type" value="Genomic_DNA"/>
</dbReference>
<dbReference type="RefSeq" id="WP_320688320.1">
    <property type="nucleotide sequence ID" value="NZ_JAXBLV010000204.1"/>
</dbReference>
<gene>
    <name evidence="2" type="ORF">R5W23_003417</name>
</gene>
<feature type="chain" id="PRO_5045214309" description="Carboxypeptidase regulatory-like domain-containing protein" evidence="1">
    <location>
        <begin position="20"/>
        <end position="290"/>
    </location>
</feature>
<dbReference type="Proteomes" id="UP001272242">
    <property type="component" value="Unassembled WGS sequence"/>
</dbReference>
<keyword evidence="3" id="KW-1185">Reference proteome</keyword>
<dbReference type="PROSITE" id="PS51257">
    <property type="entry name" value="PROKAR_LIPOPROTEIN"/>
    <property type="match status" value="1"/>
</dbReference>
<sequence length="290" mass="31091">MPRALLLVSMLFGAFGCGAEPPSVASPAPSSAAPALEGGAGFRPAESGGIIGSVTWTGAIPVVEPVADVRPRPDGTGYTRRVLSHPYAPRIDRASYALQGAVVYLRNVDAARAKPWAAAPVRVEFRDAQIVVTPEGGESGRVGLVRRGAAVSFRSADPVFNTLRGRGAAFFAIPFPDPDQALERTFDAPGRIELTSASGYYWQAADLFVCEHPYFTVSGPDGRFELSHVPEGQYELVAWHPNWNTVAHERNPESGLIQRVQYAPPLETVRMVTVTKGQSVFAPVNLSLPK</sequence>
<protein>
    <recommendedName>
        <fullName evidence="4">Carboxypeptidase regulatory-like domain-containing protein</fullName>
    </recommendedName>
</protein>
<dbReference type="SUPFAM" id="SSF49452">
    <property type="entry name" value="Starch-binding domain-like"/>
    <property type="match status" value="1"/>
</dbReference>
<reference evidence="3" key="1">
    <citation type="journal article" date="2023" name="Mar. Drugs">
        <title>Gemmata algarum, a Novel Planctomycete Isolated from an Algal Mat, Displays Antimicrobial Activity.</title>
        <authorList>
            <person name="Kumar G."/>
            <person name="Kallscheuer N."/>
            <person name="Kashif M."/>
            <person name="Ahamad S."/>
            <person name="Jagadeeshwari U."/>
            <person name="Pannikurungottu S."/>
            <person name="Haufschild T."/>
            <person name="Kabuu M."/>
            <person name="Sasikala C."/>
            <person name="Jogler C."/>
            <person name="Ramana C."/>
        </authorList>
    </citation>
    <scope>NUCLEOTIDE SEQUENCE [LARGE SCALE GENOMIC DNA]</scope>
    <source>
        <strain evidence="3">JC673</strain>
    </source>
</reference>
<name>A0ABU5F7Z6_9BACT</name>
<evidence type="ECO:0000313" key="3">
    <source>
        <dbReference type="Proteomes" id="UP001272242"/>
    </source>
</evidence>
<dbReference type="InterPro" id="IPR013784">
    <property type="entry name" value="Carb-bd-like_fold"/>
</dbReference>
<feature type="signal peptide" evidence="1">
    <location>
        <begin position="1"/>
        <end position="19"/>
    </location>
</feature>
<comment type="caution">
    <text evidence="2">The sequence shown here is derived from an EMBL/GenBank/DDBJ whole genome shotgun (WGS) entry which is preliminary data.</text>
</comment>
<keyword evidence="1" id="KW-0732">Signal</keyword>
<organism evidence="2 3">
    <name type="scientific">Gemmata algarum</name>
    <dbReference type="NCBI Taxonomy" id="2975278"/>
    <lineage>
        <taxon>Bacteria</taxon>
        <taxon>Pseudomonadati</taxon>
        <taxon>Planctomycetota</taxon>
        <taxon>Planctomycetia</taxon>
        <taxon>Gemmatales</taxon>
        <taxon>Gemmataceae</taxon>
        <taxon>Gemmata</taxon>
    </lineage>
</organism>
<proteinExistence type="predicted"/>
<evidence type="ECO:0008006" key="4">
    <source>
        <dbReference type="Google" id="ProtNLM"/>
    </source>
</evidence>